<evidence type="ECO:0000313" key="1">
    <source>
        <dbReference type="EMBL" id="EGW04135.1"/>
    </source>
</evidence>
<evidence type="ECO:0000313" key="2">
    <source>
        <dbReference type="Proteomes" id="UP000001075"/>
    </source>
</evidence>
<accession>G3HAH2</accession>
<dbReference type="InParanoid" id="G3HAH2"/>
<dbReference type="AlphaFoldDB" id="G3HAH2"/>
<sequence length="52" mass="6101">MAETKRLMITSPIRMMPVRTRKEPRIGYRAITWEDSKASWSLQPVLTSGIYF</sequence>
<gene>
    <name evidence="1" type="ORF">I79_007423</name>
</gene>
<organism evidence="1 2">
    <name type="scientific">Cricetulus griseus</name>
    <name type="common">Chinese hamster</name>
    <name type="synonym">Cricetulus barabensis griseus</name>
    <dbReference type="NCBI Taxonomy" id="10029"/>
    <lineage>
        <taxon>Eukaryota</taxon>
        <taxon>Metazoa</taxon>
        <taxon>Chordata</taxon>
        <taxon>Craniata</taxon>
        <taxon>Vertebrata</taxon>
        <taxon>Euteleostomi</taxon>
        <taxon>Mammalia</taxon>
        <taxon>Eutheria</taxon>
        <taxon>Euarchontoglires</taxon>
        <taxon>Glires</taxon>
        <taxon>Rodentia</taxon>
        <taxon>Myomorpha</taxon>
        <taxon>Muroidea</taxon>
        <taxon>Cricetidae</taxon>
        <taxon>Cricetinae</taxon>
        <taxon>Cricetulus</taxon>
    </lineage>
</organism>
<dbReference type="Proteomes" id="UP000001075">
    <property type="component" value="Unassembled WGS sequence"/>
</dbReference>
<proteinExistence type="predicted"/>
<reference evidence="2" key="1">
    <citation type="journal article" date="2011" name="Nat. Biotechnol.">
        <title>The genomic sequence of the Chinese hamster ovary (CHO)-K1 cell line.</title>
        <authorList>
            <person name="Xu X."/>
            <person name="Nagarajan H."/>
            <person name="Lewis N.E."/>
            <person name="Pan S."/>
            <person name="Cai Z."/>
            <person name="Liu X."/>
            <person name="Chen W."/>
            <person name="Xie M."/>
            <person name="Wang W."/>
            <person name="Hammond S."/>
            <person name="Andersen M.R."/>
            <person name="Neff N."/>
            <person name="Passarelli B."/>
            <person name="Koh W."/>
            <person name="Fan H.C."/>
            <person name="Wang J."/>
            <person name="Gui Y."/>
            <person name="Lee K.H."/>
            <person name="Betenbaugh M.J."/>
            <person name="Quake S.R."/>
            <person name="Famili I."/>
            <person name="Palsson B.O."/>
            <person name="Wang J."/>
        </authorList>
    </citation>
    <scope>NUCLEOTIDE SEQUENCE [LARGE SCALE GENOMIC DNA]</scope>
    <source>
        <strain evidence="2">CHO K1 cell line</strain>
    </source>
</reference>
<dbReference type="EMBL" id="JH000251">
    <property type="protein sequence ID" value="EGW04135.1"/>
    <property type="molecule type" value="Genomic_DNA"/>
</dbReference>
<protein>
    <submittedName>
        <fullName evidence="1">Uncharacterized protein</fullName>
    </submittedName>
</protein>
<name>G3HAH2_CRIGR</name>